<accession>A0ABN8YE90</accession>
<dbReference type="EMBL" id="OX459955">
    <property type="protein sequence ID" value="CAI9159729.1"/>
    <property type="molecule type" value="Genomic_DNA"/>
</dbReference>
<evidence type="ECO:0000313" key="3">
    <source>
        <dbReference type="Proteomes" id="UP001176941"/>
    </source>
</evidence>
<dbReference type="Proteomes" id="UP001176941">
    <property type="component" value="Chromosome 19"/>
</dbReference>
<proteinExistence type="predicted"/>
<evidence type="ECO:0000313" key="2">
    <source>
        <dbReference type="EMBL" id="CAI9159729.1"/>
    </source>
</evidence>
<gene>
    <name evidence="2" type="ORF">MRATA1EN1_LOCUS8691</name>
</gene>
<evidence type="ECO:0000256" key="1">
    <source>
        <dbReference type="SAM" id="MobiDB-lite"/>
    </source>
</evidence>
<name>A0ABN8YE90_RANTA</name>
<organism evidence="2 3">
    <name type="scientific">Rangifer tarandus platyrhynchus</name>
    <name type="common">Svalbard reindeer</name>
    <dbReference type="NCBI Taxonomy" id="3082113"/>
    <lineage>
        <taxon>Eukaryota</taxon>
        <taxon>Metazoa</taxon>
        <taxon>Chordata</taxon>
        <taxon>Craniata</taxon>
        <taxon>Vertebrata</taxon>
        <taxon>Euteleostomi</taxon>
        <taxon>Mammalia</taxon>
        <taxon>Eutheria</taxon>
        <taxon>Laurasiatheria</taxon>
        <taxon>Artiodactyla</taxon>
        <taxon>Ruminantia</taxon>
        <taxon>Pecora</taxon>
        <taxon>Cervidae</taxon>
        <taxon>Odocoileinae</taxon>
        <taxon>Rangifer</taxon>
    </lineage>
</organism>
<reference evidence="2" key="1">
    <citation type="submission" date="2023-04" db="EMBL/GenBank/DDBJ databases">
        <authorList>
            <consortium name="ELIXIR-Norway"/>
        </authorList>
    </citation>
    <scope>NUCLEOTIDE SEQUENCE [LARGE SCALE GENOMIC DNA]</scope>
</reference>
<protein>
    <submittedName>
        <fullName evidence="2">Uncharacterized protein</fullName>
    </submittedName>
</protein>
<sequence>MGKSRSPRPPNRALCPVTLPVPGALEAPWVRTAATGLPETHCDHPRLCRASRQPGPAGRRRSNVPLRPTHGGRAEMPEPARAPAILTPVGLLIRLKTWGTGFSERERSARQQGEAPAAVCFTVWSGLTR</sequence>
<keyword evidence="3" id="KW-1185">Reference proteome</keyword>
<feature type="region of interest" description="Disordered" evidence="1">
    <location>
        <begin position="44"/>
        <end position="82"/>
    </location>
</feature>